<dbReference type="InterPro" id="IPR013656">
    <property type="entry name" value="PAS_4"/>
</dbReference>
<dbReference type="InterPro" id="IPR035965">
    <property type="entry name" value="PAS-like_dom_sf"/>
</dbReference>
<dbReference type="PROSITE" id="PS50110">
    <property type="entry name" value="RESPONSE_REGULATORY"/>
    <property type="match status" value="1"/>
</dbReference>
<evidence type="ECO:0000256" key="8">
    <source>
        <dbReference type="ARBA" id="ARBA00022692"/>
    </source>
</evidence>
<dbReference type="InterPro" id="IPR011006">
    <property type="entry name" value="CheY-like_superfamily"/>
</dbReference>
<dbReference type="SMART" id="SM00387">
    <property type="entry name" value="HATPase_c"/>
    <property type="match status" value="1"/>
</dbReference>
<dbReference type="SUPFAM" id="SSF52172">
    <property type="entry name" value="CheY-like"/>
    <property type="match status" value="1"/>
</dbReference>
<evidence type="ECO:0000256" key="2">
    <source>
        <dbReference type="ARBA" id="ARBA00004429"/>
    </source>
</evidence>
<keyword evidence="10" id="KW-0547">Nucleotide-binding</keyword>
<sequence length="1084" mass="124546">MNRTEHHQIKNQLAALSARLQRLNHSLSEEPSAEETTVACNPRLLKELSDELMELSGSLQASDNLYYRLREGDMAVVCCDREGEVVAANHAFEQLSLLKEDAIKGYAFKQLFEVGASQTPDFSQDFFIYKAKLKGPFQQPYVSVRGMKDQELTVLLIENITSYVLAAEKYTRDDQELKEFFSQSSDFIIVFDEQGNILFANDSCSSGLGIMEGDMLEQNLFELLLEKDKGTFEKLLERVVETNQSSFLDIRMKGKDKVFSLRGHVACKKSYNMKQPNVFRMFLVDMTDKLMTEEAMDRSKSRLEAMFESGEQLKWVINPHGRFVKVNHKFQQYMLSLGTLINKNDFVYHLKNIRRPQINFWERRYVKAFKGENLKFEWSTRNADGSEKWLEVQLSPVRYKDDSIREVYAVATDVTERKVLETKLKESEGVFRTIFQSLKDVVYFKADMEGNILMISPSIYEMLGVTEEDALSKKLTDFYLDKKSLKEEVYPELKKNKIVKDSLHPVRNKVTGEEKYISLTFWLSKTENDNWEIQGVAKDVTEWKKLKDSLEDERNKAIDVNEVRRLFLSKMSHEMRTPLNGIMGELQLLQDTHLQLEQVKHMETIMTTTMTLQQIIDDILDLSKIEAEMMDLNLRPVNLMYTMDKIHEVNVTAARAKGVEFKITFNRQPTEIFMIDELRFIQILNNLVSNAIKYTPEGEVHVQVICSPKFTNSRRWVFYVSVKDTGVGISEADMEKLFDPYTRVNHPYSKTLKGTGLGLPIARELAVLMGGELGVDSVEGEGSTFWFSIEADTTTQEETNKPSKIGNVFTHCFVEAPKLLFVDDFKTNRHIGRSILLKLGCEVDEAADGQQAVEKALSKDYDLIFMDIQMPVMNGLEATAKIHEVRPDWKIPIIALTAFTMEEEIQEFLDAGLDDVLPKPIDTPRMVECLLEHLNRGEKQFEMKEREASVIVDVPKPVKKSYALNKDLLGEDGSVVIQISFPQQLSKYGGEELIAMSYEEFCQDIEVLFQHIEKGLEEEDLEGIRGDMHTIKGAAAQLGIVKLSEKARIGEQKLKAENASDLREDFLAIRRAFEEFKQVLEEWK</sequence>
<comment type="catalytic activity">
    <reaction evidence="1">
        <text>ATP + protein L-histidine = ADP + protein N-phospho-L-histidine.</text>
        <dbReference type="EC" id="2.7.13.3"/>
    </reaction>
</comment>
<dbReference type="InterPro" id="IPR036641">
    <property type="entry name" value="HPT_dom_sf"/>
</dbReference>
<evidence type="ECO:0000256" key="4">
    <source>
        <dbReference type="ARBA" id="ARBA00022475"/>
    </source>
</evidence>
<evidence type="ECO:0000256" key="14">
    <source>
        <dbReference type="PROSITE-ProRule" id="PRU00169"/>
    </source>
</evidence>
<feature type="domain" description="Histidine kinase" evidence="16">
    <location>
        <begin position="570"/>
        <end position="793"/>
    </location>
</feature>
<evidence type="ECO:0000256" key="9">
    <source>
        <dbReference type="ARBA" id="ARBA00022777"/>
    </source>
</evidence>
<evidence type="ECO:0000256" key="13">
    <source>
        <dbReference type="PROSITE-ProRule" id="PRU00110"/>
    </source>
</evidence>
<dbReference type="PROSITE" id="PS50113">
    <property type="entry name" value="PAC"/>
    <property type="match status" value="1"/>
</dbReference>
<dbReference type="Pfam" id="PF01627">
    <property type="entry name" value="Hpt"/>
    <property type="match status" value="1"/>
</dbReference>
<dbReference type="Gene3D" id="3.30.565.10">
    <property type="entry name" value="Histidine kinase-like ATPase, C-terminal domain"/>
    <property type="match status" value="1"/>
</dbReference>
<dbReference type="InterPro" id="IPR036890">
    <property type="entry name" value="HATPase_C_sf"/>
</dbReference>
<feature type="coiled-coil region" evidence="15">
    <location>
        <begin position="6"/>
        <end position="65"/>
    </location>
</feature>
<feature type="domain" description="PAS" evidence="18">
    <location>
        <begin position="427"/>
        <end position="492"/>
    </location>
</feature>
<evidence type="ECO:0000259" key="16">
    <source>
        <dbReference type="PROSITE" id="PS50109"/>
    </source>
</evidence>
<dbReference type="SUPFAM" id="SSF55785">
    <property type="entry name" value="PYP-like sensor domain (PAS domain)"/>
    <property type="match status" value="3"/>
</dbReference>
<dbReference type="EMBL" id="BAABJX010000052">
    <property type="protein sequence ID" value="GAA4845541.1"/>
    <property type="molecule type" value="Genomic_DNA"/>
</dbReference>
<keyword evidence="6 14" id="KW-0597">Phosphoprotein</keyword>
<proteinExistence type="predicted"/>
<evidence type="ECO:0000259" key="18">
    <source>
        <dbReference type="PROSITE" id="PS50112"/>
    </source>
</evidence>
<dbReference type="PROSITE" id="PS50894">
    <property type="entry name" value="HPT"/>
    <property type="match status" value="1"/>
</dbReference>
<dbReference type="InterPro" id="IPR000700">
    <property type="entry name" value="PAS-assoc_C"/>
</dbReference>
<dbReference type="RefSeq" id="WP_345373770.1">
    <property type="nucleotide sequence ID" value="NZ_BAABJX010000052.1"/>
</dbReference>
<dbReference type="SUPFAM" id="SSF47384">
    <property type="entry name" value="Homodimeric domain of signal transducing histidine kinase"/>
    <property type="match status" value="1"/>
</dbReference>
<dbReference type="Gene3D" id="3.40.50.2300">
    <property type="match status" value="1"/>
</dbReference>
<evidence type="ECO:0000256" key="5">
    <source>
        <dbReference type="ARBA" id="ARBA00022519"/>
    </source>
</evidence>
<dbReference type="Pfam" id="PF13426">
    <property type="entry name" value="PAS_9"/>
    <property type="match status" value="2"/>
</dbReference>
<dbReference type="PANTHER" id="PTHR43047">
    <property type="entry name" value="TWO-COMPONENT HISTIDINE PROTEIN KINASE"/>
    <property type="match status" value="1"/>
</dbReference>
<dbReference type="Pfam" id="PF00512">
    <property type="entry name" value="HisKA"/>
    <property type="match status" value="1"/>
</dbReference>
<dbReference type="InterPro" id="IPR004358">
    <property type="entry name" value="Sig_transdc_His_kin-like_C"/>
</dbReference>
<dbReference type="CDD" id="cd00130">
    <property type="entry name" value="PAS"/>
    <property type="match status" value="2"/>
</dbReference>
<keyword evidence="8" id="KW-0812">Transmembrane</keyword>
<evidence type="ECO:0000256" key="15">
    <source>
        <dbReference type="SAM" id="Coils"/>
    </source>
</evidence>
<dbReference type="PROSITE" id="PS50109">
    <property type="entry name" value="HIS_KIN"/>
    <property type="match status" value="1"/>
</dbReference>
<dbReference type="SMART" id="SM00086">
    <property type="entry name" value="PAC"/>
    <property type="match status" value="1"/>
</dbReference>
<keyword evidence="22" id="KW-1185">Reference proteome</keyword>
<dbReference type="CDD" id="cd16922">
    <property type="entry name" value="HATPase_EvgS-ArcB-TorS-like"/>
    <property type="match status" value="1"/>
</dbReference>
<evidence type="ECO:0000256" key="12">
    <source>
        <dbReference type="ARBA" id="ARBA00023136"/>
    </source>
</evidence>
<dbReference type="SMART" id="SM00073">
    <property type="entry name" value="HPT"/>
    <property type="match status" value="1"/>
</dbReference>
<dbReference type="SMART" id="SM00091">
    <property type="entry name" value="PAS"/>
    <property type="match status" value="4"/>
</dbReference>
<name>A0ABP9DKS1_9BACT</name>
<feature type="domain" description="PAC" evidence="19">
    <location>
        <begin position="374"/>
        <end position="426"/>
    </location>
</feature>
<accession>A0ABP9DKS1</accession>
<evidence type="ECO:0000259" key="17">
    <source>
        <dbReference type="PROSITE" id="PS50110"/>
    </source>
</evidence>
<evidence type="ECO:0000256" key="7">
    <source>
        <dbReference type="ARBA" id="ARBA00022679"/>
    </source>
</evidence>
<dbReference type="SMART" id="SM00388">
    <property type="entry name" value="HisKA"/>
    <property type="match status" value="1"/>
</dbReference>
<feature type="domain" description="Response regulatory" evidence="17">
    <location>
        <begin position="818"/>
        <end position="934"/>
    </location>
</feature>
<protein>
    <recommendedName>
        <fullName evidence="3">histidine kinase</fullName>
        <ecNumber evidence="3">2.7.13.3</ecNumber>
    </recommendedName>
</protein>
<dbReference type="Gene3D" id="1.20.120.160">
    <property type="entry name" value="HPT domain"/>
    <property type="match status" value="1"/>
</dbReference>
<dbReference type="Pfam" id="PF00989">
    <property type="entry name" value="PAS"/>
    <property type="match status" value="1"/>
</dbReference>
<dbReference type="InterPro" id="IPR013767">
    <property type="entry name" value="PAS_fold"/>
</dbReference>
<feature type="modified residue" description="Phosphohistidine" evidence="13">
    <location>
        <position position="1029"/>
    </location>
</feature>
<keyword evidence="15" id="KW-0175">Coiled coil</keyword>
<keyword evidence="9" id="KW-0418">Kinase</keyword>
<comment type="subcellular location">
    <subcellularLocation>
        <location evidence="2">Cell inner membrane</location>
        <topology evidence="2">Multi-pass membrane protein</topology>
    </subcellularLocation>
</comment>
<keyword evidence="4" id="KW-1003">Cell membrane</keyword>
<dbReference type="InterPro" id="IPR000014">
    <property type="entry name" value="PAS"/>
</dbReference>
<dbReference type="CDD" id="cd00088">
    <property type="entry name" value="HPT"/>
    <property type="match status" value="1"/>
</dbReference>
<evidence type="ECO:0000256" key="1">
    <source>
        <dbReference type="ARBA" id="ARBA00000085"/>
    </source>
</evidence>
<dbReference type="PROSITE" id="PS50112">
    <property type="entry name" value="PAS"/>
    <property type="match status" value="2"/>
</dbReference>
<dbReference type="CDD" id="cd00082">
    <property type="entry name" value="HisKA"/>
    <property type="match status" value="1"/>
</dbReference>
<reference evidence="22" key="1">
    <citation type="journal article" date="2019" name="Int. J. Syst. Evol. Microbiol.">
        <title>The Global Catalogue of Microorganisms (GCM) 10K type strain sequencing project: providing services to taxonomists for standard genome sequencing and annotation.</title>
        <authorList>
            <consortium name="The Broad Institute Genomics Platform"/>
            <consortium name="The Broad Institute Genome Sequencing Center for Infectious Disease"/>
            <person name="Wu L."/>
            <person name="Ma J."/>
        </authorList>
    </citation>
    <scope>NUCLEOTIDE SEQUENCE [LARGE SCALE GENOMIC DNA]</scope>
    <source>
        <strain evidence="22">JCM 18326</strain>
    </source>
</reference>
<keyword evidence="11" id="KW-1133">Transmembrane helix</keyword>
<evidence type="ECO:0000259" key="19">
    <source>
        <dbReference type="PROSITE" id="PS50113"/>
    </source>
</evidence>
<dbReference type="Pfam" id="PF00072">
    <property type="entry name" value="Response_reg"/>
    <property type="match status" value="1"/>
</dbReference>
<dbReference type="InterPro" id="IPR005467">
    <property type="entry name" value="His_kinase_dom"/>
</dbReference>
<keyword evidence="12" id="KW-0472">Membrane</keyword>
<evidence type="ECO:0000256" key="6">
    <source>
        <dbReference type="ARBA" id="ARBA00022553"/>
    </source>
</evidence>
<dbReference type="EC" id="2.7.13.3" evidence="3"/>
<organism evidence="21 22">
    <name type="scientific">Algivirga pacifica</name>
    <dbReference type="NCBI Taxonomy" id="1162670"/>
    <lineage>
        <taxon>Bacteria</taxon>
        <taxon>Pseudomonadati</taxon>
        <taxon>Bacteroidota</taxon>
        <taxon>Cytophagia</taxon>
        <taxon>Cytophagales</taxon>
        <taxon>Flammeovirgaceae</taxon>
        <taxon>Algivirga</taxon>
    </lineage>
</organism>
<dbReference type="PANTHER" id="PTHR43047:SF72">
    <property type="entry name" value="OSMOSENSING HISTIDINE PROTEIN KINASE SLN1"/>
    <property type="match status" value="1"/>
</dbReference>
<dbReference type="InterPro" id="IPR003661">
    <property type="entry name" value="HisK_dim/P_dom"/>
</dbReference>
<feature type="modified residue" description="4-aspartylphosphate" evidence="14">
    <location>
        <position position="867"/>
    </location>
</feature>
<keyword evidence="7" id="KW-0808">Transferase</keyword>
<dbReference type="PRINTS" id="PR00344">
    <property type="entry name" value="BCTRLSENSOR"/>
</dbReference>
<keyword evidence="10" id="KW-0067">ATP-binding</keyword>
<dbReference type="CDD" id="cd17546">
    <property type="entry name" value="REC_hyHK_CKI1_RcsC-like"/>
    <property type="match status" value="1"/>
</dbReference>
<dbReference type="InterPro" id="IPR001789">
    <property type="entry name" value="Sig_transdc_resp-reg_receiver"/>
</dbReference>
<dbReference type="InterPro" id="IPR001610">
    <property type="entry name" value="PAC"/>
</dbReference>
<dbReference type="NCBIfam" id="TIGR00229">
    <property type="entry name" value="sensory_box"/>
    <property type="match status" value="3"/>
</dbReference>
<dbReference type="SMART" id="SM00448">
    <property type="entry name" value="REC"/>
    <property type="match status" value="1"/>
</dbReference>
<dbReference type="InterPro" id="IPR008207">
    <property type="entry name" value="Sig_transdc_His_kin_Hpt_dom"/>
</dbReference>
<feature type="domain" description="PAS" evidence="18">
    <location>
        <begin position="173"/>
        <end position="243"/>
    </location>
</feature>
<comment type="caution">
    <text evidence="21">The sequence shown here is derived from an EMBL/GenBank/DDBJ whole genome shotgun (WGS) entry which is preliminary data.</text>
</comment>
<dbReference type="Pfam" id="PF08448">
    <property type="entry name" value="PAS_4"/>
    <property type="match status" value="1"/>
</dbReference>
<feature type="domain" description="HPt" evidence="20">
    <location>
        <begin position="990"/>
        <end position="1083"/>
    </location>
</feature>
<dbReference type="InterPro" id="IPR003594">
    <property type="entry name" value="HATPase_dom"/>
</dbReference>
<dbReference type="Pfam" id="PF02518">
    <property type="entry name" value="HATPase_c"/>
    <property type="match status" value="1"/>
</dbReference>
<dbReference type="Gene3D" id="3.30.450.20">
    <property type="entry name" value="PAS domain"/>
    <property type="match status" value="3"/>
</dbReference>
<gene>
    <name evidence="21" type="ORF">GCM10023331_32900</name>
</gene>
<evidence type="ECO:0000259" key="20">
    <source>
        <dbReference type="PROSITE" id="PS50894"/>
    </source>
</evidence>
<evidence type="ECO:0000256" key="3">
    <source>
        <dbReference type="ARBA" id="ARBA00012438"/>
    </source>
</evidence>
<keyword evidence="5" id="KW-0997">Cell inner membrane</keyword>
<evidence type="ECO:0000256" key="10">
    <source>
        <dbReference type="ARBA" id="ARBA00022840"/>
    </source>
</evidence>
<dbReference type="SUPFAM" id="SSF47226">
    <property type="entry name" value="Histidine-containing phosphotransfer domain, HPT domain"/>
    <property type="match status" value="1"/>
</dbReference>
<dbReference type="InterPro" id="IPR036097">
    <property type="entry name" value="HisK_dim/P_sf"/>
</dbReference>
<dbReference type="Gene3D" id="1.10.287.130">
    <property type="match status" value="1"/>
</dbReference>
<evidence type="ECO:0000256" key="11">
    <source>
        <dbReference type="ARBA" id="ARBA00022989"/>
    </source>
</evidence>
<dbReference type="Proteomes" id="UP001500298">
    <property type="component" value="Unassembled WGS sequence"/>
</dbReference>
<evidence type="ECO:0000313" key="22">
    <source>
        <dbReference type="Proteomes" id="UP001500298"/>
    </source>
</evidence>
<dbReference type="SUPFAM" id="SSF55874">
    <property type="entry name" value="ATPase domain of HSP90 chaperone/DNA topoisomerase II/histidine kinase"/>
    <property type="match status" value="1"/>
</dbReference>
<evidence type="ECO:0000313" key="21">
    <source>
        <dbReference type="EMBL" id="GAA4845541.1"/>
    </source>
</evidence>